<dbReference type="AlphaFoldDB" id="A0A4V2ZRZ2"/>
<keyword evidence="8" id="KW-0418">Kinase</keyword>
<feature type="transmembrane region" description="Helical" evidence="13">
    <location>
        <begin position="357"/>
        <end position="375"/>
    </location>
</feature>
<keyword evidence="13" id="KW-1133">Transmembrane helix</keyword>
<dbReference type="InterPro" id="IPR011006">
    <property type="entry name" value="CheY-like_superfamily"/>
</dbReference>
<dbReference type="Gene3D" id="1.10.287.130">
    <property type="match status" value="1"/>
</dbReference>
<dbReference type="Pfam" id="PF02518">
    <property type="entry name" value="HATPase_c"/>
    <property type="match status" value="2"/>
</dbReference>
<dbReference type="FunFam" id="3.30.565.10:FF:000023">
    <property type="entry name" value="PAS domain-containing sensor histidine kinase"/>
    <property type="match status" value="1"/>
</dbReference>
<dbReference type="InterPro" id="IPR008979">
    <property type="entry name" value="Galactose-bd-like_sf"/>
</dbReference>
<evidence type="ECO:0000256" key="6">
    <source>
        <dbReference type="ARBA" id="ARBA00022679"/>
    </source>
</evidence>
<dbReference type="SUPFAM" id="SSF49785">
    <property type="entry name" value="Galactose-binding domain-like"/>
    <property type="match status" value="1"/>
</dbReference>
<evidence type="ECO:0000259" key="14">
    <source>
        <dbReference type="PROSITE" id="PS50109"/>
    </source>
</evidence>
<proteinExistence type="predicted"/>
<dbReference type="GO" id="GO:0005886">
    <property type="term" value="C:plasma membrane"/>
    <property type="evidence" value="ECO:0007669"/>
    <property type="project" value="UniProtKB-SubCell"/>
</dbReference>
<feature type="transmembrane region" description="Helical" evidence="13">
    <location>
        <begin position="387"/>
        <end position="408"/>
    </location>
</feature>
<keyword evidence="10" id="KW-0902">Two-component regulatory system</keyword>
<protein>
    <recommendedName>
        <fullName evidence="3">histidine kinase</fullName>
        <ecNumber evidence="3">2.7.13.3</ecNumber>
    </recommendedName>
</protein>
<dbReference type="EMBL" id="SMRT01000030">
    <property type="protein sequence ID" value="TDF91134.1"/>
    <property type="molecule type" value="Genomic_DNA"/>
</dbReference>
<dbReference type="SUPFAM" id="SSF55874">
    <property type="entry name" value="ATPase domain of HSP90 chaperone/DNA topoisomerase II/histidine kinase"/>
    <property type="match status" value="2"/>
</dbReference>
<evidence type="ECO:0000313" key="17">
    <source>
        <dbReference type="Proteomes" id="UP000295636"/>
    </source>
</evidence>
<feature type="domain" description="Histidine kinase" evidence="14">
    <location>
        <begin position="434"/>
        <end position="650"/>
    </location>
</feature>
<dbReference type="Pfam" id="PF00512">
    <property type="entry name" value="HisKA"/>
    <property type="match status" value="1"/>
</dbReference>
<comment type="caution">
    <text evidence="16">The sequence shown here is derived from an EMBL/GenBank/DDBJ whole genome shotgun (WGS) entry which is preliminary data.</text>
</comment>
<dbReference type="Gene3D" id="2.60.120.260">
    <property type="entry name" value="Galactose-binding domain-like"/>
    <property type="match status" value="1"/>
</dbReference>
<dbReference type="InterPro" id="IPR005467">
    <property type="entry name" value="His_kinase_dom"/>
</dbReference>
<dbReference type="Pfam" id="PF00072">
    <property type="entry name" value="Response_reg"/>
    <property type="match status" value="1"/>
</dbReference>
<dbReference type="PROSITE" id="PS50109">
    <property type="entry name" value="HIS_KIN"/>
    <property type="match status" value="1"/>
</dbReference>
<keyword evidence="11 13" id="KW-0472">Membrane</keyword>
<evidence type="ECO:0000256" key="8">
    <source>
        <dbReference type="ARBA" id="ARBA00022777"/>
    </source>
</evidence>
<gene>
    <name evidence="16" type="ORF">E1757_33420</name>
</gene>
<evidence type="ECO:0000256" key="9">
    <source>
        <dbReference type="ARBA" id="ARBA00022840"/>
    </source>
</evidence>
<dbReference type="InterPro" id="IPR036097">
    <property type="entry name" value="HisK_dim/P_sf"/>
</dbReference>
<dbReference type="GO" id="GO:0005524">
    <property type="term" value="F:ATP binding"/>
    <property type="evidence" value="ECO:0007669"/>
    <property type="project" value="UniProtKB-KW"/>
</dbReference>
<keyword evidence="7" id="KW-0547">Nucleotide-binding</keyword>
<dbReference type="Pfam" id="PF06580">
    <property type="entry name" value="His_kinase"/>
    <property type="match status" value="1"/>
</dbReference>
<feature type="transmembrane region" description="Helical" evidence="13">
    <location>
        <begin position="206"/>
        <end position="228"/>
    </location>
</feature>
<evidence type="ECO:0000256" key="3">
    <source>
        <dbReference type="ARBA" id="ARBA00012438"/>
    </source>
</evidence>
<evidence type="ECO:0000256" key="7">
    <source>
        <dbReference type="ARBA" id="ARBA00022741"/>
    </source>
</evidence>
<organism evidence="16 17">
    <name type="scientific">Paenibacillus piri</name>
    <dbReference type="NCBI Taxonomy" id="2547395"/>
    <lineage>
        <taxon>Bacteria</taxon>
        <taxon>Bacillati</taxon>
        <taxon>Bacillota</taxon>
        <taxon>Bacilli</taxon>
        <taxon>Bacillales</taxon>
        <taxon>Paenibacillaceae</taxon>
        <taxon>Paenibacillus</taxon>
    </lineage>
</organism>
<dbReference type="InterPro" id="IPR011623">
    <property type="entry name" value="7TMR_DISM_rcpt_extracell_dom1"/>
</dbReference>
<dbReference type="SUPFAM" id="SSF47384">
    <property type="entry name" value="Homodimeric domain of signal transducing histidine kinase"/>
    <property type="match status" value="1"/>
</dbReference>
<dbReference type="SMART" id="SM00448">
    <property type="entry name" value="REC"/>
    <property type="match status" value="1"/>
</dbReference>
<evidence type="ECO:0000256" key="1">
    <source>
        <dbReference type="ARBA" id="ARBA00000085"/>
    </source>
</evidence>
<evidence type="ECO:0000256" key="4">
    <source>
        <dbReference type="ARBA" id="ARBA00022475"/>
    </source>
</evidence>
<evidence type="ECO:0000256" key="10">
    <source>
        <dbReference type="ARBA" id="ARBA00023012"/>
    </source>
</evidence>
<dbReference type="EC" id="2.7.13.3" evidence="3"/>
<dbReference type="CDD" id="cd17574">
    <property type="entry name" value="REC_OmpR"/>
    <property type="match status" value="1"/>
</dbReference>
<reference evidence="16 17" key="1">
    <citation type="submission" date="2019-03" db="EMBL/GenBank/DDBJ databases">
        <title>This is whole genome sequence of Paenibacillus sp MS74 strain.</title>
        <authorList>
            <person name="Trinh H.N."/>
        </authorList>
    </citation>
    <scope>NUCLEOTIDE SEQUENCE [LARGE SCALE GENOMIC DNA]</scope>
    <source>
        <strain evidence="16 17">MS74</strain>
    </source>
</reference>
<feature type="modified residue" description="4-aspartylphosphate" evidence="12">
    <location>
        <position position="747"/>
    </location>
</feature>
<dbReference type="PANTHER" id="PTHR43547">
    <property type="entry name" value="TWO-COMPONENT HISTIDINE KINASE"/>
    <property type="match status" value="1"/>
</dbReference>
<evidence type="ECO:0000256" key="13">
    <source>
        <dbReference type="SAM" id="Phobius"/>
    </source>
</evidence>
<dbReference type="GO" id="GO:0000155">
    <property type="term" value="F:phosphorelay sensor kinase activity"/>
    <property type="evidence" value="ECO:0007669"/>
    <property type="project" value="InterPro"/>
</dbReference>
<name>A0A4V2ZRZ2_9BACL</name>
<sequence>MNIKQLLSITLIFILVLTGIRLTWIFVGWPPVRAIAMQGVLDLRDVSWNRPILLEGDWTFYPERFLNKSGDEVARTSGVFATLPGSWKGLFADPKQVTGYGSYRLLILLDNSLIEKRLTIAMPPTMSASELYVNGTKLGAAGMPGKTADDTVAYETPYNVTFTVDKSEVEIIVQVANFVNNVDGGLFQSIQFGTEDVIMRHKQLSIAMQLLVCVVIMIHVLYAAVLFFMGVRQRALFTLVLMMVSASLSVLVTDDKLLVTWLNLPYGISFRLYTLSYLWATALLLIFMKQLYPTLSKWPWHQYYGIAVLGLTVVVALMPTIYVAWVDLYTIPLLLVGTIYVPILTLRATLRLDRDSIFLWLAFVGLTANLIWGVLNNFSYVFRSVHFYPIDFIVAFIAFACYWFRMYFRNMQQTARLAAELQKADKQKNEFLANTSHELRNPLHGMINIAHSVLEQESVSQDVQERLKLLVTVGNRMSLLLNDLLDLERLQDKGLRLHPQAVQVQPSVDGIIDMIRFMMEGKSIELRNEIPESFPPVHMDENRMVQILFNLLHNAVKFTMQGHIAIRGFIRGEFVVLEVEDTGIGIHPEVLQQIFQPYKQADSSLTAGGGGLGLGLSISRQLAELHGGSLEAESEPGQGSIFRLTLPIATATAWTAVSSSDVTKPRPGKVPLKHTTAEEMLKVPGPVSAVDAIAEKPRVLIVDDDPINLHILKEMLPRHRYHVVAVNSGHEAMKLIDAREWDLVVTDVMMPRMTGYELTRLIRLRFAMSELPVLLLTARSQTEDIAVGFQAGANDYVTKPADGLELQHRVRALTELKLTTAERMRLEAAFLQAQVQPHFLFNTLNSIAALSEIDAERMRRLLSVFGKYLRASFDFRNSERLVPLEQELNLVQAYLFIEQERFNERLHVQWEVPERLLSTPVPPLSIQTLVENGVRHGIMKRNRGGTVRIAAEDRGDYVEIQVSDDGVGFDEKILNQVLQDQSETSDGIGLRNTNRRLRQIYGSGLDIVSITDLGTKITFQARKREV</sequence>
<evidence type="ECO:0000313" key="16">
    <source>
        <dbReference type="EMBL" id="TDF91134.1"/>
    </source>
</evidence>
<evidence type="ECO:0000256" key="2">
    <source>
        <dbReference type="ARBA" id="ARBA00004236"/>
    </source>
</evidence>
<dbReference type="InterPro" id="IPR004358">
    <property type="entry name" value="Sig_transdc_His_kin-like_C"/>
</dbReference>
<keyword evidence="5 12" id="KW-0597">Phosphoprotein</keyword>
<dbReference type="SMART" id="SM00388">
    <property type="entry name" value="HisKA"/>
    <property type="match status" value="1"/>
</dbReference>
<comment type="subcellular location">
    <subcellularLocation>
        <location evidence="2">Cell membrane</location>
    </subcellularLocation>
</comment>
<dbReference type="InterPro" id="IPR001789">
    <property type="entry name" value="Sig_transdc_resp-reg_receiver"/>
</dbReference>
<evidence type="ECO:0000256" key="12">
    <source>
        <dbReference type="PROSITE-ProRule" id="PRU00169"/>
    </source>
</evidence>
<dbReference type="SUPFAM" id="SSF52172">
    <property type="entry name" value="CheY-like"/>
    <property type="match status" value="1"/>
</dbReference>
<comment type="catalytic activity">
    <reaction evidence="1">
        <text>ATP + protein L-histidine = ADP + protein N-phospho-L-histidine.</text>
        <dbReference type="EC" id="2.7.13.3"/>
    </reaction>
</comment>
<dbReference type="Gene3D" id="3.40.50.2300">
    <property type="match status" value="1"/>
</dbReference>
<dbReference type="InterPro" id="IPR036890">
    <property type="entry name" value="HATPase_C_sf"/>
</dbReference>
<evidence type="ECO:0000256" key="5">
    <source>
        <dbReference type="ARBA" id="ARBA00022553"/>
    </source>
</evidence>
<feature type="transmembrane region" description="Helical" evidence="13">
    <location>
        <begin position="304"/>
        <end position="325"/>
    </location>
</feature>
<feature type="transmembrane region" description="Helical" evidence="13">
    <location>
        <begin position="272"/>
        <end position="292"/>
    </location>
</feature>
<accession>A0A4V2ZRZ2</accession>
<keyword evidence="4" id="KW-1003">Cell membrane</keyword>
<dbReference type="CDD" id="cd00082">
    <property type="entry name" value="HisKA"/>
    <property type="match status" value="1"/>
</dbReference>
<dbReference type="PANTHER" id="PTHR43547:SF2">
    <property type="entry name" value="HYBRID SIGNAL TRANSDUCTION HISTIDINE KINASE C"/>
    <property type="match status" value="1"/>
</dbReference>
<keyword evidence="13" id="KW-0812">Transmembrane</keyword>
<dbReference type="PRINTS" id="PR00344">
    <property type="entry name" value="BCTRLSENSOR"/>
</dbReference>
<evidence type="ECO:0000256" key="11">
    <source>
        <dbReference type="ARBA" id="ARBA00023136"/>
    </source>
</evidence>
<feature type="transmembrane region" description="Helical" evidence="13">
    <location>
        <begin position="235"/>
        <end position="252"/>
    </location>
</feature>
<dbReference type="InterPro" id="IPR003594">
    <property type="entry name" value="HATPase_dom"/>
</dbReference>
<feature type="domain" description="Response regulatory" evidence="15">
    <location>
        <begin position="698"/>
        <end position="814"/>
    </location>
</feature>
<evidence type="ECO:0000259" key="15">
    <source>
        <dbReference type="PROSITE" id="PS50110"/>
    </source>
</evidence>
<dbReference type="Gene3D" id="3.30.565.10">
    <property type="entry name" value="Histidine kinase-like ATPase, C-terminal domain"/>
    <property type="match status" value="2"/>
</dbReference>
<dbReference type="InterPro" id="IPR003661">
    <property type="entry name" value="HisK_dim/P_dom"/>
</dbReference>
<dbReference type="OrthoDB" id="9809348at2"/>
<keyword evidence="6" id="KW-0808">Transferase</keyword>
<dbReference type="PROSITE" id="PS50110">
    <property type="entry name" value="RESPONSE_REGULATORY"/>
    <property type="match status" value="1"/>
</dbReference>
<dbReference type="SMART" id="SM00387">
    <property type="entry name" value="HATPase_c"/>
    <property type="match status" value="2"/>
</dbReference>
<keyword evidence="9" id="KW-0067">ATP-binding</keyword>
<dbReference type="InterPro" id="IPR010559">
    <property type="entry name" value="Sig_transdc_His_kin_internal"/>
</dbReference>
<keyword evidence="17" id="KW-1185">Reference proteome</keyword>
<dbReference type="Pfam" id="PF07695">
    <property type="entry name" value="7TMR-DISM_7TM"/>
    <property type="match status" value="1"/>
</dbReference>
<feature type="transmembrane region" description="Helical" evidence="13">
    <location>
        <begin position="331"/>
        <end position="350"/>
    </location>
</feature>
<dbReference type="Proteomes" id="UP000295636">
    <property type="component" value="Unassembled WGS sequence"/>
</dbReference>